<dbReference type="Proteomes" id="UP001629246">
    <property type="component" value="Unassembled WGS sequence"/>
</dbReference>
<dbReference type="RefSeq" id="WP_408155499.1">
    <property type="nucleotide sequence ID" value="NZ_JAQQFM010000002.1"/>
</dbReference>
<evidence type="ECO:0000313" key="3">
    <source>
        <dbReference type="Proteomes" id="UP001629246"/>
    </source>
</evidence>
<proteinExistence type="predicted"/>
<dbReference type="PROSITE" id="PS51186">
    <property type="entry name" value="GNAT"/>
    <property type="match status" value="1"/>
</dbReference>
<evidence type="ECO:0000259" key="1">
    <source>
        <dbReference type="PROSITE" id="PS51186"/>
    </source>
</evidence>
<dbReference type="InterPro" id="IPR000182">
    <property type="entry name" value="GNAT_dom"/>
</dbReference>
<comment type="caution">
    <text evidence="2">The sequence shown here is derived from an EMBL/GenBank/DDBJ whole genome shotgun (WGS) entry which is preliminary data.</text>
</comment>
<accession>A0ABW9A5Z0</accession>
<sequence>MMMETKAEAAFSWRPMMPRDLTTVMAIATRVHSGYFEAAEVFAERLHLFPAGCWIAEASAMSDAALASCGDSRHQACGYAIMHPARLRQPPALNSLLQQLDGAANCLYLHDVALMDSARGAGLGRSLMSHLRQVMADADLRYAALIAVNNSASYWAACGFRISDPDPALKEKLASYDSSAAYMVLEADV</sequence>
<dbReference type="Pfam" id="PF00583">
    <property type="entry name" value="Acetyltransf_1"/>
    <property type="match status" value="1"/>
</dbReference>
<dbReference type="EMBL" id="JAQQFM010000002">
    <property type="protein sequence ID" value="MFL9923654.1"/>
    <property type="molecule type" value="Genomic_DNA"/>
</dbReference>
<keyword evidence="3" id="KW-1185">Reference proteome</keyword>
<feature type="domain" description="N-acetyltransferase" evidence="1">
    <location>
        <begin position="11"/>
        <end position="188"/>
    </location>
</feature>
<protein>
    <submittedName>
        <fullName evidence="2">GNAT family N-acetyltransferase</fullName>
    </submittedName>
</protein>
<organism evidence="2 3">
    <name type="scientific">Herbaspirillum lusitanum</name>
    <dbReference type="NCBI Taxonomy" id="213312"/>
    <lineage>
        <taxon>Bacteria</taxon>
        <taxon>Pseudomonadati</taxon>
        <taxon>Pseudomonadota</taxon>
        <taxon>Betaproteobacteria</taxon>
        <taxon>Burkholderiales</taxon>
        <taxon>Oxalobacteraceae</taxon>
        <taxon>Herbaspirillum</taxon>
    </lineage>
</organism>
<evidence type="ECO:0000313" key="2">
    <source>
        <dbReference type="EMBL" id="MFL9923654.1"/>
    </source>
</evidence>
<dbReference type="SUPFAM" id="SSF55729">
    <property type="entry name" value="Acyl-CoA N-acyltransferases (Nat)"/>
    <property type="match status" value="1"/>
</dbReference>
<gene>
    <name evidence="2" type="ORF">PQR62_05240</name>
</gene>
<dbReference type="Gene3D" id="3.40.630.30">
    <property type="match status" value="1"/>
</dbReference>
<dbReference type="InterPro" id="IPR016181">
    <property type="entry name" value="Acyl_CoA_acyltransferase"/>
</dbReference>
<reference evidence="2 3" key="1">
    <citation type="journal article" date="2024" name="Chem. Sci.">
        <title>Discovery of megapolipeptins by genome mining of a Burkholderiales bacteria collection.</title>
        <authorList>
            <person name="Paulo B.S."/>
            <person name="Recchia M.J.J."/>
            <person name="Lee S."/>
            <person name="Fergusson C.H."/>
            <person name="Romanowski S.B."/>
            <person name="Hernandez A."/>
            <person name="Krull N."/>
            <person name="Liu D.Y."/>
            <person name="Cavanagh H."/>
            <person name="Bos A."/>
            <person name="Gray C.A."/>
            <person name="Murphy B.T."/>
            <person name="Linington R.G."/>
            <person name="Eustaquio A.S."/>
        </authorList>
    </citation>
    <scope>NUCLEOTIDE SEQUENCE [LARGE SCALE GENOMIC DNA]</scope>
    <source>
        <strain evidence="2 3">RL21-008-BIB-A</strain>
    </source>
</reference>
<dbReference type="CDD" id="cd04301">
    <property type="entry name" value="NAT_SF"/>
    <property type="match status" value="1"/>
</dbReference>
<name>A0ABW9A5Z0_9BURK</name>